<dbReference type="Gene3D" id="3.40.140.20">
    <property type="match status" value="2"/>
</dbReference>
<dbReference type="CDD" id="cd01421">
    <property type="entry name" value="IMPCH"/>
    <property type="match status" value="1"/>
</dbReference>
<dbReference type="GO" id="GO:0003937">
    <property type="term" value="F:IMP cyclohydrolase activity"/>
    <property type="evidence" value="ECO:0007669"/>
    <property type="project" value="UniProtKB-UniRule"/>
</dbReference>
<dbReference type="GO" id="GO:0006189">
    <property type="term" value="P:'de novo' IMP biosynthetic process"/>
    <property type="evidence" value="ECO:0007669"/>
    <property type="project" value="UniProtKB-UniRule"/>
</dbReference>
<evidence type="ECO:0000256" key="3">
    <source>
        <dbReference type="ARBA" id="ARBA00007667"/>
    </source>
</evidence>
<dbReference type="NCBIfam" id="TIGR00355">
    <property type="entry name" value="purH"/>
    <property type="match status" value="1"/>
</dbReference>
<evidence type="ECO:0000256" key="7">
    <source>
        <dbReference type="ARBA" id="ARBA00023268"/>
    </source>
</evidence>
<dbReference type="GO" id="GO:0004643">
    <property type="term" value="F:phosphoribosylaminoimidazolecarboxamide formyltransferase activity"/>
    <property type="evidence" value="ECO:0007669"/>
    <property type="project" value="UniProtKB-UniRule"/>
</dbReference>
<evidence type="ECO:0000259" key="11">
    <source>
        <dbReference type="PROSITE" id="PS51855"/>
    </source>
</evidence>
<evidence type="ECO:0000256" key="10">
    <source>
        <dbReference type="HAMAP-Rule" id="MF_00139"/>
    </source>
</evidence>
<accession>A0A2A6K7P7</accession>
<dbReference type="EMBL" id="NWSY01000026">
    <property type="protein sequence ID" value="PDT20385.1"/>
    <property type="molecule type" value="Genomic_DNA"/>
</dbReference>
<dbReference type="Proteomes" id="UP000219914">
    <property type="component" value="Unassembled WGS sequence"/>
</dbReference>
<dbReference type="SMART" id="SM00851">
    <property type="entry name" value="MGS"/>
    <property type="match status" value="1"/>
</dbReference>
<evidence type="ECO:0000256" key="2">
    <source>
        <dbReference type="ARBA" id="ARBA00004954"/>
    </source>
</evidence>
<comment type="pathway">
    <text evidence="1 10">Purine metabolism; IMP biosynthesis via de novo pathway; IMP from 5-formamido-1-(5-phospho-D-ribosyl)imidazole-4-carboxamide: step 1/1.</text>
</comment>
<reference evidence="12" key="2">
    <citation type="submission" date="2023-04" db="EMBL/GenBank/DDBJ databases">
        <title>Genomic characterization of faba bean (Vicia faba) microsymbionts in Mexican soils.</title>
        <authorList>
            <person name="Rivera Orduna F.N."/>
            <person name="Guevara-Luna J."/>
            <person name="Yan J."/>
            <person name="Arroyo-Herrera I."/>
            <person name="Li Y."/>
            <person name="Vasquez-Murrieta M.S."/>
            <person name="Wang E.T."/>
        </authorList>
    </citation>
    <scope>NUCLEOTIDE SEQUENCE</scope>
    <source>
        <strain evidence="12">CH26</strain>
    </source>
</reference>
<proteinExistence type="inferred from homology"/>
<evidence type="ECO:0000256" key="5">
    <source>
        <dbReference type="ARBA" id="ARBA00022755"/>
    </source>
</evidence>
<evidence type="ECO:0000313" key="14">
    <source>
        <dbReference type="Proteomes" id="UP000219914"/>
    </source>
</evidence>
<comment type="catalytic activity">
    <reaction evidence="8 10">
        <text>(6R)-10-formyltetrahydrofolate + 5-amino-1-(5-phospho-beta-D-ribosyl)imidazole-4-carboxamide = 5-formamido-1-(5-phospho-D-ribosyl)imidazole-4-carboxamide + (6S)-5,6,7,8-tetrahydrofolate</text>
        <dbReference type="Rhea" id="RHEA:22192"/>
        <dbReference type="ChEBI" id="CHEBI:57453"/>
        <dbReference type="ChEBI" id="CHEBI:58467"/>
        <dbReference type="ChEBI" id="CHEBI:58475"/>
        <dbReference type="ChEBI" id="CHEBI:195366"/>
        <dbReference type="EC" id="2.1.2.3"/>
    </reaction>
</comment>
<comment type="domain">
    <text evidence="10">The IMP cyclohydrolase activity resides in the N-terminal region.</text>
</comment>
<comment type="caution">
    <text evidence="12">The sequence shown here is derived from an EMBL/GenBank/DDBJ whole genome shotgun (WGS) entry which is preliminary data.</text>
</comment>
<dbReference type="SMART" id="SM00798">
    <property type="entry name" value="AICARFT_IMPCHas"/>
    <property type="match status" value="1"/>
</dbReference>
<dbReference type="HAMAP" id="MF_00139">
    <property type="entry name" value="PurH"/>
    <property type="match status" value="1"/>
</dbReference>
<comment type="pathway">
    <text evidence="2 10">Purine metabolism; IMP biosynthesis via de novo pathway; 5-formamido-1-(5-phospho-D-ribosyl)imidazole-4-carboxamide from 5-amino-1-(5-phospho-D-ribosyl)imidazole-4-carboxamide (10-formyl THF route): step 1/1.</text>
</comment>
<dbReference type="InterPro" id="IPR002695">
    <property type="entry name" value="PurH-like"/>
</dbReference>
<protein>
    <recommendedName>
        <fullName evidence="10">Bifunctional purine biosynthesis protein PurH</fullName>
    </recommendedName>
    <domain>
        <recommendedName>
            <fullName evidence="10">Phosphoribosylaminoimidazolecarboxamide formyltransferase</fullName>
            <ecNumber evidence="10">2.1.2.3</ecNumber>
        </recommendedName>
        <alternativeName>
            <fullName evidence="10">AICAR transformylase</fullName>
        </alternativeName>
    </domain>
    <domain>
        <recommendedName>
            <fullName evidence="10">IMP cyclohydrolase</fullName>
            <ecNumber evidence="10">3.5.4.10</ecNumber>
        </recommendedName>
        <alternativeName>
            <fullName evidence="10">ATIC</fullName>
        </alternativeName>
        <alternativeName>
            <fullName evidence="10">IMP synthase</fullName>
        </alternativeName>
        <alternativeName>
            <fullName evidence="10">Inosinicase</fullName>
        </alternativeName>
    </domain>
</protein>
<comment type="similarity">
    <text evidence="3 10">Belongs to the PurH family.</text>
</comment>
<reference evidence="13 14" key="1">
    <citation type="submission" date="2017-09" db="EMBL/GenBank/DDBJ databases">
        <title>Comparative genomics of rhizobia isolated from Phaseolus vulgaris in China.</title>
        <authorList>
            <person name="Tong W."/>
        </authorList>
    </citation>
    <scope>NUCLEOTIDE SEQUENCE [LARGE SCALE GENOMIC DNA]</scope>
    <source>
        <strain evidence="13 14">FH14</strain>
    </source>
</reference>
<gene>
    <name evidence="10 12" type="primary">purH</name>
    <name evidence="13" type="ORF">CO674_27625</name>
    <name evidence="12" type="ORF">RJJ65_28390</name>
</gene>
<dbReference type="FunFam" id="3.40.140.20:FF:000001">
    <property type="entry name" value="Bifunctional purine biosynthesis protein PurH"/>
    <property type="match status" value="1"/>
</dbReference>
<dbReference type="FunFam" id="3.40.140.20:FF:000002">
    <property type="entry name" value="Bifunctional purine biosynthesis protein PurH"/>
    <property type="match status" value="1"/>
</dbReference>
<dbReference type="PANTHER" id="PTHR11692:SF0">
    <property type="entry name" value="BIFUNCTIONAL PURINE BIOSYNTHESIS PROTEIN ATIC"/>
    <property type="match status" value="1"/>
</dbReference>
<dbReference type="Proteomes" id="UP001268610">
    <property type="component" value="Unassembled WGS sequence"/>
</dbReference>
<evidence type="ECO:0000256" key="4">
    <source>
        <dbReference type="ARBA" id="ARBA00022679"/>
    </source>
</evidence>
<dbReference type="NCBIfam" id="NF002049">
    <property type="entry name" value="PRK00881.1"/>
    <property type="match status" value="1"/>
</dbReference>
<name>A0A2A6K7P7_9HYPH</name>
<dbReference type="SUPFAM" id="SSF53927">
    <property type="entry name" value="Cytidine deaminase-like"/>
    <property type="match status" value="1"/>
</dbReference>
<dbReference type="GO" id="GO:0005829">
    <property type="term" value="C:cytosol"/>
    <property type="evidence" value="ECO:0007669"/>
    <property type="project" value="TreeGrafter"/>
</dbReference>
<comment type="catalytic activity">
    <reaction evidence="9 10">
        <text>IMP + H2O = 5-formamido-1-(5-phospho-D-ribosyl)imidazole-4-carboxamide</text>
        <dbReference type="Rhea" id="RHEA:18445"/>
        <dbReference type="ChEBI" id="CHEBI:15377"/>
        <dbReference type="ChEBI" id="CHEBI:58053"/>
        <dbReference type="ChEBI" id="CHEBI:58467"/>
        <dbReference type="EC" id="3.5.4.10"/>
    </reaction>
</comment>
<dbReference type="Pfam" id="PF01808">
    <property type="entry name" value="AICARFT_IMPCHas"/>
    <property type="match status" value="1"/>
</dbReference>
<dbReference type="Gene3D" id="3.40.50.1380">
    <property type="entry name" value="Methylglyoxal synthase-like domain"/>
    <property type="match status" value="1"/>
</dbReference>
<dbReference type="InterPro" id="IPR024051">
    <property type="entry name" value="AICAR_Tfase_dup_dom_sf"/>
</dbReference>
<dbReference type="EMBL" id="JAVLSF010000024">
    <property type="protein sequence ID" value="MDR9776500.1"/>
    <property type="molecule type" value="Genomic_DNA"/>
</dbReference>
<dbReference type="EC" id="3.5.4.10" evidence="10"/>
<sequence length="538" mass="57147">MAVISKKIPAPDKVEIKTALLSVFDKTGIVELAQALSQKGVRLLSTGGTYKAIAAAGLAVTDVSEITGFPEIMDGRVKTLHPTVHGGLLAIRDDSDHQEAMKTHGIEAIDLAVINLYPFEEVRAAGGDYPTTVENIDIGGPAMIRASAKNHAYVTILTDPNDYAEFSEQFSADDGKTAYAFRQRMAAKAYARTAAYDAMISNWFAEALSIDTPRHRVIGGALKEEMRYGENPHQKAAFYVTGERRPGVSTAALLQGKQLSYNNINDTDAAYELVAEFLPEKAPACAIIKHANPCGVATGSSLVEAYRRALACDSVSAFGGIIALNRILDAETAEEIVKLFTEVIIAPDVTEEAKAIVARKPNLRLLSAGGLPDPRAAGLTAKTVSGGLLVQSRDNGMVEDLELKVVTKRAPTAQELEDMKFAFKVGKHVKSNAVVYAKDGQTAGIGAGQMSRVDSARIAALKAEEAAKTLGLPTPMTHGSAVASEAFLPFADGLLSMIAAGATAVIQPGGSMRDQEVIDAANEHGVAMVFTGMRHFRH</sequence>
<organism evidence="12 15">
    <name type="scientific">Rhizobium hidalgonense</name>
    <dbReference type="NCBI Taxonomy" id="1538159"/>
    <lineage>
        <taxon>Bacteria</taxon>
        <taxon>Pseudomonadati</taxon>
        <taxon>Pseudomonadota</taxon>
        <taxon>Alphaproteobacteria</taxon>
        <taxon>Hyphomicrobiales</taxon>
        <taxon>Rhizobiaceae</taxon>
        <taxon>Rhizobium/Agrobacterium group</taxon>
        <taxon>Rhizobium</taxon>
    </lineage>
</organism>
<evidence type="ECO:0000313" key="12">
    <source>
        <dbReference type="EMBL" id="MDR9776500.1"/>
    </source>
</evidence>
<keyword evidence="14" id="KW-1185">Reference proteome</keyword>
<evidence type="ECO:0000256" key="8">
    <source>
        <dbReference type="ARBA" id="ARBA00050488"/>
    </source>
</evidence>
<dbReference type="InterPro" id="IPR016193">
    <property type="entry name" value="Cytidine_deaminase-like"/>
</dbReference>
<evidence type="ECO:0000313" key="15">
    <source>
        <dbReference type="Proteomes" id="UP001268610"/>
    </source>
</evidence>
<dbReference type="SUPFAM" id="SSF52335">
    <property type="entry name" value="Methylglyoxal synthase-like"/>
    <property type="match status" value="1"/>
</dbReference>
<keyword evidence="7 10" id="KW-0511">Multifunctional enzyme</keyword>
<dbReference type="PANTHER" id="PTHR11692">
    <property type="entry name" value="BIFUNCTIONAL PURINE BIOSYNTHESIS PROTEIN PURH"/>
    <property type="match status" value="1"/>
</dbReference>
<evidence type="ECO:0000313" key="13">
    <source>
        <dbReference type="EMBL" id="PDT20385.1"/>
    </source>
</evidence>
<keyword evidence="4 10" id="KW-0808">Transferase</keyword>
<dbReference type="InterPro" id="IPR011607">
    <property type="entry name" value="MGS-like_dom"/>
</dbReference>
<dbReference type="RefSeq" id="WP_003567699.1">
    <property type="nucleotide sequence ID" value="NZ_JAVLSC010000010.1"/>
</dbReference>
<dbReference type="PIRSF" id="PIRSF000414">
    <property type="entry name" value="AICARFT_IMPCHas"/>
    <property type="match status" value="1"/>
</dbReference>
<evidence type="ECO:0000256" key="9">
    <source>
        <dbReference type="ARBA" id="ARBA00050687"/>
    </source>
</evidence>
<dbReference type="InterPro" id="IPR036914">
    <property type="entry name" value="MGS-like_dom_sf"/>
</dbReference>
<dbReference type="AlphaFoldDB" id="A0A2A6K7P7"/>
<dbReference type="EC" id="2.1.2.3" evidence="10"/>
<keyword evidence="6 10" id="KW-0378">Hydrolase</keyword>
<keyword evidence="5 10" id="KW-0658">Purine biosynthesis</keyword>
<dbReference type="PROSITE" id="PS51855">
    <property type="entry name" value="MGS"/>
    <property type="match status" value="1"/>
</dbReference>
<dbReference type="Pfam" id="PF02142">
    <property type="entry name" value="MGS"/>
    <property type="match status" value="1"/>
</dbReference>
<feature type="domain" description="MGS-like" evidence="11">
    <location>
        <begin position="8"/>
        <end position="158"/>
    </location>
</feature>
<dbReference type="FunFam" id="3.40.50.1380:FF:000001">
    <property type="entry name" value="Bifunctional purine biosynthesis protein PurH"/>
    <property type="match status" value="1"/>
</dbReference>
<evidence type="ECO:0000256" key="6">
    <source>
        <dbReference type="ARBA" id="ARBA00022801"/>
    </source>
</evidence>
<evidence type="ECO:0000256" key="1">
    <source>
        <dbReference type="ARBA" id="ARBA00004844"/>
    </source>
</evidence>